<gene>
    <name evidence="2" type="ORF">CISIN_1g0205541mg</name>
</gene>
<feature type="region of interest" description="Disordered" evidence="1">
    <location>
        <begin position="1"/>
        <end position="39"/>
    </location>
</feature>
<dbReference type="EMBL" id="KK785096">
    <property type="protein sequence ID" value="KDO49945.1"/>
    <property type="molecule type" value="Genomic_DNA"/>
</dbReference>
<proteinExistence type="predicted"/>
<sequence>MDQDPDKPSGSGRKVRFAPKAPPPSRQPKVTAPTPVPRP</sequence>
<dbReference type="AlphaFoldDB" id="A0A067E7T2"/>
<organism evidence="2 3">
    <name type="scientific">Citrus sinensis</name>
    <name type="common">Sweet orange</name>
    <name type="synonym">Citrus aurantium var. sinensis</name>
    <dbReference type="NCBI Taxonomy" id="2711"/>
    <lineage>
        <taxon>Eukaryota</taxon>
        <taxon>Viridiplantae</taxon>
        <taxon>Streptophyta</taxon>
        <taxon>Embryophyta</taxon>
        <taxon>Tracheophyta</taxon>
        <taxon>Spermatophyta</taxon>
        <taxon>Magnoliopsida</taxon>
        <taxon>eudicotyledons</taxon>
        <taxon>Gunneridae</taxon>
        <taxon>Pentapetalae</taxon>
        <taxon>rosids</taxon>
        <taxon>malvids</taxon>
        <taxon>Sapindales</taxon>
        <taxon>Rutaceae</taxon>
        <taxon>Aurantioideae</taxon>
        <taxon>Citrus</taxon>
    </lineage>
</organism>
<keyword evidence="3" id="KW-1185">Reference proteome</keyword>
<evidence type="ECO:0000256" key="1">
    <source>
        <dbReference type="SAM" id="MobiDB-lite"/>
    </source>
</evidence>
<protein>
    <submittedName>
        <fullName evidence="2">Uncharacterized protein</fullName>
    </submittedName>
</protein>
<reference evidence="2 3" key="1">
    <citation type="submission" date="2014-04" db="EMBL/GenBank/DDBJ databases">
        <authorList>
            <consortium name="International Citrus Genome Consortium"/>
            <person name="Gmitter F."/>
            <person name="Chen C."/>
            <person name="Farmerie W."/>
            <person name="Harkins T."/>
            <person name="Desany B."/>
            <person name="Mohiuddin M."/>
            <person name="Kodira C."/>
            <person name="Borodovsky M."/>
            <person name="Lomsadze A."/>
            <person name="Burns P."/>
            <person name="Jenkins J."/>
            <person name="Prochnik S."/>
            <person name="Shu S."/>
            <person name="Chapman J."/>
            <person name="Pitluck S."/>
            <person name="Schmutz J."/>
            <person name="Rokhsar D."/>
        </authorList>
    </citation>
    <scope>NUCLEOTIDE SEQUENCE</scope>
</reference>
<dbReference type="EMBL" id="KK785096">
    <property type="protein sequence ID" value="KDO49946.1"/>
    <property type="molecule type" value="Genomic_DNA"/>
</dbReference>
<accession>A0A067E7T2</accession>
<feature type="non-terminal residue" evidence="2">
    <location>
        <position position="39"/>
    </location>
</feature>
<dbReference type="Proteomes" id="UP000027120">
    <property type="component" value="Unassembled WGS sequence"/>
</dbReference>
<dbReference type="STRING" id="2711.A0A067E7T2"/>
<evidence type="ECO:0000313" key="3">
    <source>
        <dbReference type="Proteomes" id="UP000027120"/>
    </source>
</evidence>
<dbReference type="EMBL" id="KK785096">
    <property type="protein sequence ID" value="KDO49944.1"/>
    <property type="molecule type" value="Genomic_DNA"/>
</dbReference>
<evidence type="ECO:0000313" key="2">
    <source>
        <dbReference type="EMBL" id="KDO49945.1"/>
    </source>
</evidence>
<name>A0A067E7T2_CITSI</name>